<protein>
    <submittedName>
        <fullName evidence="1">Uncharacterized protein</fullName>
    </submittedName>
</protein>
<name>A0A0K2UMT0_LEPSM</name>
<sequence>MFSLKPRLSVLDPIPRLWCVNTKTRPKQ</sequence>
<dbReference type="EMBL" id="HACA01022228">
    <property type="protein sequence ID" value="CDW39589.1"/>
    <property type="molecule type" value="Transcribed_RNA"/>
</dbReference>
<evidence type="ECO:0000313" key="1">
    <source>
        <dbReference type="EMBL" id="CDW39589.1"/>
    </source>
</evidence>
<dbReference type="AlphaFoldDB" id="A0A0K2UMT0"/>
<reference evidence="1" key="1">
    <citation type="submission" date="2014-05" db="EMBL/GenBank/DDBJ databases">
        <authorList>
            <person name="Chronopoulou M."/>
        </authorList>
    </citation>
    <scope>NUCLEOTIDE SEQUENCE</scope>
    <source>
        <tissue evidence="1">Whole organism</tissue>
    </source>
</reference>
<organism evidence="1">
    <name type="scientific">Lepeophtheirus salmonis</name>
    <name type="common">Salmon louse</name>
    <name type="synonym">Caligus salmonis</name>
    <dbReference type="NCBI Taxonomy" id="72036"/>
    <lineage>
        <taxon>Eukaryota</taxon>
        <taxon>Metazoa</taxon>
        <taxon>Ecdysozoa</taxon>
        <taxon>Arthropoda</taxon>
        <taxon>Crustacea</taxon>
        <taxon>Multicrustacea</taxon>
        <taxon>Hexanauplia</taxon>
        <taxon>Copepoda</taxon>
        <taxon>Siphonostomatoida</taxon>
        <taxon>Caligidae</taxon>
        <taxon>Lepeophtheirus</taxon>
    </lineage>
</organism>
<proteinExistence type="predicted"/>
<accession>A0A0K2UMT0</accession>